<name>A0A418NTU3_9SPHN</name>
<dbReference type="RefSeq" id="WP_119585002.1">
    <property type="nucleotide sequence ID" value="NZ_CAWODQ010000012.1"/>
</dbReference>
<evidence type="ECO:0000256" key="1">
    <source>
        <dbReference type="SAM" id="MobiDB-lite"/>
    </source>
</evidence>
<dbReference type="Proteomes" id="UP000286576">
    <property type="component" value="Unassembled WGS sequence"/>
</dbReference>
<reference evidence="2 3" key="1">
    <citation type="submission" date="2018-08" db="EMBL/GenBank/DDBJ databases">
        <title>Erythrobacter zhengii sp.nov., a bacterium isolated from deep-sea sediment.</title>
        <authorList>
            <person name="Fang C."/>
            <person name="Wu Y.-H."/>
            <person name="Sun C."/>
            <person name="Wang H."/>
            <person name="Cheng H."/>
            <person name="Meng F.-X."/>
            <person name="Wang C.-S."/>
            <person name="Xu X.-W."/>
        </authorList>
    </citation>
    <scope>NUCLEOTIDE SEQUENCE [LARGE SCALE GENOMIC DNA]</scope>
    <source>
        <strain evidence="2 3">V18</strain>
    </source>
</reference>
<feature type="compositionally biased region" description="Basic and acidic residues" evidence="1">
    <location>
        <begin position="849"/>
        <end position="863"/>
    </location>
</feature>
<sequence length="1061" mass="114714">MTQESGVLGTLRPARDQAVNATAGAPGDARPEPGFLETAGAALRLEEDVTPDARRGRLREGYRELAETLEDMGVDPASFTRETDWYEAPAWLGGAPLDHEAIWREAQRAGLKDLPQTREAFEQDIVNREGAAAEDFDTLARSDSVVAPFVGGSLVGMAESNLGPLQFQFGLGGRTVLGIAMREGAIGAADEGLEVFDRQRGYEAAGREYTAQDALVDVAGGFVGGAVIGGGLASAPAVTRAGRAGIVEVRERFARFFAERQAVADSPFAGTIDGDDLHVRRVNETVNAIANGRPLDPPAAVPDYDAVKRAIAVPESGGRDGATNGMGSSASGRYQFIRSTFTELYQREFGVNAAAANEAWRTNRFDVNVQERLMDRLLYENAAGLQRAGFTADTGNLYLAHFAGRSTAVRMLEADPSTPVSRFFSREAIAQNPAYLGGGKSVGQAIAEIRSRVGDAPQGAPAPPAAREPQDELAGIEAEESAIDAARLNEDVIVRDLPAAIRPLVDARAVPLNRPGDWAAELGVSERELRKALTNMADRGELDLVIGSKERGRVKISPRRWRDRTNAEIIAENDGVWPGSFRRARQSGPDDALAYIVGKGGIAYDGLNAQGRKAGSAGHDLRNSGSLDHFVPGRGPLLRPEGRSLEEVGELIWEAGYLGPPEATPRPTETEVIDWLDGVIRRGEKVYQPSEAPEPRAPKTREGRFQSDEHEYFERTRWNDAAERVLGRELTDDELDAAMAIGDLPDDWRVLDPLDQDEALDNALVQVVNRQLDDALADAFAETEDDFYEAIAEQFADAVGREGEARAAGRAGSPVEQGNAGEAGQVGGDGAGNARPPELTERQLDELADDRTLPPPDPERLAEFADPAGEGVQRAAESDWHDIEAEKPEFVRLFRGEAAEGDPSAVSLPSRPDEPRGHWFTHDLETARAYAGDLGKIYYVDVPGDRLEAASTKYRANSNGEERLLTSEWATQRQELDPQADFARPTQDQARTGLENRTEGRIKGKVPQKEPGSDGGLFDTQDTTGDLFDLQDGRGPRSVDDIRAEIVGDRTAIEALRQCIK</sequence>
<dbReference type="EMBL" id="QXFL01000002">
    <property type="protein sequence ID" value="RIV87506.1"/>
    <property type="molecule type" value="Genomic_DNA"/>
</dbReference>
<evidence type="ECO:0000313" key="3">
    <source>
        <dbReference type="Proteomes" id="UP000286576"/>
    </source>
</evidence>
<accession>A0A418NTU3</accession>
<proteinExistence type="predicted"/>
<comment type="caution">
    <text evidence="2">The sequence shown here is derived from an EMBL/GenBank/DDBJ whole genome shotgun (WGS) entry which is preliminary data.</text>
</comment>
<feature type="region of interest" description="Disordered" evidence="1">
    <location>
        <begin position="986"/>
        <end position="1036"/>
    </location>
</feature>
<feature type="region of interest" description="Disordered" evidence="1">
    <location>
        <begin position="849"/>
        <end position="870"/>
    </location>
</feature>
<dbReference type="OrthoDB" id="7592628at2"/>
<feature type="region of interest" description="Disordered" evidence="1">
    <location>
        <begin position="803"/>
        <end position="837"/>
    </location>
</feature>
<keyword evidence="3" id="KW-1185">Reference proteome</keyword>
<feature type="compositionally biased region" description="Basic and acidic residues" evidence="1">
    <location>
        <begin position="994"/>
        <end position="1012"/>
    </location>
</feature>
<dbReference type="AlphaFoldDB" id="A0A418NTU3"/>
<organism evidence="2 3">
    <name type="scientific">Aurantiacibacter zhengii</name>
    <dbReference type="NCBI Taxonomy" id="2307003"/>
    <lineage>
        <taxon>Bacteria</taxon>
        <taxon>Pseudomonadati</taxon>
        <taxon>Pseudomonadota</taxon>
        <taxon>Alphaproteobacteria</taxon>
        <taxon>Sphingomonadales</taxon>
        <taxon>Erythrobacteraceae</taxon>
        <taxon>Aurantiacibacter</taxon>
    </lineage>
</organism>
<feature type="region of interest" description="Disordered" evidence="1">
    <location>
        <begin position="897"/>
        <end position="917"/>
    </location>
</feature>
<protein>
    <submittedName>
        <fullName evidence="2">Uncharacterized protein</fullName>
    </submittedName>
</protein>
<feature type="compositionally biased region" description="Low complexity" evidence="1">
    <location>
        <begin position="808"/>
        <end position="823"/>
    </location>
</feature>
<dbReference type="Gene3D" id="1.10.530.10">
    <property type="match status" value="1"/>
</dbReference>
<evidence type="ECO:0000313" key="2">
    <source>
        <dbReference type="EMBL" id="RIV87506.1"/>
    </source>
</evidence>
<gene>
    <name evidence="2" type="ORF">D2V07_03910</name>
</gene>
<feature type="region of interest" description="Disordered" evidence="1">
    <location>
        <begin position="1"/>
        <end position="35"/>
    </location>
</feature>